<comment type="subcellular location">
    <subcellularLocation>
        <location evidence="4">Nucleus</location>
    </subcellularLocation>
</comment>
<dbReference type="SUPFAM" id="SSF46689">
    <property type="entry name" value="Homeodomain-like"/>
    <property type="match status" value="1"/>
</dbReference>
<evidence type="ECO:0000256" key="4">
    <source>
        <dbReference type="PROSITE-ProRule" id="PRU00108"/>
    </source>
</evidence>
<dbReference type="InterPro" id="IPR008422">
    <property type="entry name" value="KN_HD"/>
</dbReference>
<evidence type="ECO:0000313" key="7">
    <source>
        <dbReference type="Proteomes" id="UP000285060"/>
    </source>
</evidence>
<evidence type="ECO:0000313" key="6">
    <source>
        <dbReference type="EMBL" id="RHY33664.1"/>
    </source>
</evidence>
<accession>A0A3R6W2J6</accession>
<dbReference type="GO" id="GO:0003677">
    <property type="term" value="F:DNA binding"/>
    <property type="evidence" value="ECO:0007669"/>
    <property type="project" value="UniProtKB-UniRule"/>
</dbReference>
<dbReference type="VEuPathDB" id="FungiDB:H310_07103"/>
<comment type="caution">
    <text evidence="6">The sequence shown here is derived from an EMBL/GenBank/DDBJ whole genome shotgun (WGS) entry which is preliminary data.</text>
</comment>
<protein>
    <recommendedName>
        <fullName evidence="5">Homeobox domain-containing protein</fullName>
    </recommendedName>
</protein>
<dbReference type="SMART" id="SM00389">
    <property type="entry name" value="HOX"/>
    <property type="match status" value="1"/>
</dbReference>
<feature type="DNA-binding region" description="Homeobox" evidence="4">
    <location>
        <begin position="213"/>
        <end position="250"/>
    </location>
</feature>
<dbReference type="Gene3D" id="1.10.10.60">
    <property type="entry name" value="Homeodomain-like"/>
    <property type="match status" value="1"/>
</dbReference>
<evidence type="ECO:0000256" key="1">
    <source>
        <dbReference type="ARBA" id="ARBA00023125"/>
    </source>
</evidence>
<name>A0A3R6W2J6_9STRA</name>
<sequence>MSVIQTPHMVSIGMYSFWPTALENTGASSEVEHVSVPETLYQRLVDKDYRHHRAFGFIRESYRAWRVTALQVKRSKTPPSSPQVKMEVDDVAMPYDGDVEVVAFQPPPVQQPLAVVVPPVKNELHVDTMASSEPLDHLSMVAELASAVSLEQSVPHHRHGNNENATVDGAFGGDKKRKFRKWTLTGACLGRSGTSNATRVLRDWLFDPHNQEHPYPSEQEKRRLSQDSGLTIKQIGIWFRNARQRLCAPTPTKATINQEQATAFMATVGLRIDESTPLRRGAWSPAENAYAQKLIDQFTQGRMPLVEGTPLRSFLAVVLHCHAMRISKKFVRDCSVGKITFRRDRMFHASGPEHEASMRDLLALKAQVLDNAAASMSKKTMETEAEAMKVQEWFRTTSAPEKAAPIDMASIMPKTETSMLAGLGYSTHATNTLDRHMHDQLLEDLDFDFDGDLGWGELDKAVSQIFFP</sequence>
<organism evidence="6 7">
    <name type="scientific">Aphanomyces invadans</name>
    <dbReference type="NCBI Taxonomy" id="157072"/>
    <lineage>
        <taxon>Eukaryota</taxon>
        <taxon>Sar</taxon>
        <taxon>Stramenopiles</taxon>
        <taxon>Oomycota</taxon>
        <taxon>Saprolegniomycetes</taxon>
        <taxon>Saprolegniales</taxon>
        <taxon>Verrucalvaceae</taxon>
        <taxon>Aphanomyces</taxon>
    </lineage>
</organism>
<dbReference type="Proteomes" id="UP000285060">
    <property type="component" value="Unassembled WGS sequence"/>
</dbReference>
<proteinExistence type="predicted"/>
<keyword evidence="7" id="KW-1185">Reference proteome</keyword>
<dbReference type="PANTHER" id="PTHR35213">
    <property type="entry name" value="RING-TYPE DOMAIN-CONTAINING PROTEIN-RELATED"/>
    <property type="match status" value="1"/>
</dbReference>
<dbReference type="InterPro" id="IPR001356">
    <property type="entry name" value="HD"/>
</dbReference>
<evidence type="ECO:0000259" key="5">
    <source>
        <dbReference type="PROSITE" id="PS50071"/>
    </source>
</evidence>
<evidence type="ECO:0000256" key="2">
    <source>
        <dbReference type="ARBA" id="ARBA00023155"/>
    </source>
</evidence>
<dbReference type="InterPro" id="IPR009057">
    <property type="entry name" value="Homeodomain-like_sf"/>
</dbReference>
<dbReference type="PROSITE" id="PS50071">
    <property type="entry name" value="HOMEOBOX_2"/>
    <property type="match status" value="1"/>
</dbReference>
<dbReference type="CDD" id="cd00086">
    <property type="entry name" value="homeodomain"/>
    <property type="match status" value="1"/>
</dbReference>
<dbReference type="GO" id="GO:0005634">
    <property type="term" value="C:nucleus"/>
    <property type="evidence" value="ECO:0007669"/>
    <property type="project" value="UniProtKB-SubCell"/>
</dbReference>
<evidence type="ECO:0000256" key="3">
    <source>
        <dbReference type="ARBA" id="ARBA00023242"/>
    </source>
</evidence>
<dbReference type="AlphaFoldDB" id="A0A3R6W2J6"/>
<gene>
    <name evidence="6" type="ORF">DYB32_002019</name>
</gene>
<dbReference type="GO" id="GO:0006355">
    <property type="term" value="P:regulation of DNA-templated transcription"/>
    <property type="evidence" value="ECO:0007669"/>
    <property type="project" value="InterPro"/>
</dbReference>
<reference evidence="6 7" key="1">
    <citation type="submission" date="2018-08" db="EMBL/GenBank/DDBJ databases">
        <title>Aphanomyces genome sequencing and annotation.</title>
        <authorList>
            <person name="Minardi D."/>
            <person name="Oidtmann B."/>
            <person name="Van Der Giezen M."/>
            <person name="Studholme D.J."/>
        </authorList>
    </citation>
    <scope>NUCLEOTIDE SEQUENCE [LARGE SCALE GENOMIC DNA]</scope>
    <source>
        <strain evidence="6 7">NJM0002</strain>
    </source>
</reference>
<dbReference type="EMBL" id="QUSY01000064">
    <property type="protein sequence ID" value="RHY33664.1"/>
    <property type="molecule type" value="Genomic_DNA"/>
</dbReference>
<dbReference type="Pfam" id="PF05920">
    <property type="entry name" value="Homeobox_KN"/>
    <property type="match status" value="1"/>
</dbReference>
<feature type="domain" description="Homeobox" evidence="5">
    <location>
        <begin position="211"/>
        <end position="249"/>
    </location>
</feature>
<keyword evidence="1 4" id="KW-0238">DNA-binding</keyword>
<keyword evidence="2 4" id="KW-0371">Homeobox</keyword>
<keyword evidence="3 4" id="KW-0539">Nucleus</keyword>